<feature type="signal peptide" evidence="3">
    <location>
        <begin position="1"/>
        <end position="18"/>
    </location>
</feature>
<evidence type="ECO:0008006" key="6">
    <source>
        <dbReference type="Google" id="ProtNLM"/>
    </source>
</evidence>
<evidence type="ECO:0000256" key="2">
    <source>
        <dbReference type="SAM" id="Phobius"/>
    </source>
</evidence>
<sequence length="469" mass="54459">MLFSSVLFLAVWTSSSFAEESFNDAASAKRAPMGFQGMRGKKDLISTVAEHNELSKRTLVNFQDKDSSASEIEDNLLHDEFDKRAPKGFQGMRGKKDYLIPDFEDSYFREDYDKRAPRGFQGMRGKKAIFTKLQVLSEIEKRAAMGFYGTRGKKTYVFDYPQDYEKRLLAMEFQDMHDKIKEEWEKRAPKGFQGMRGKKALFDEIEELEKRALMGFQGMRGKKDGFENYIDYYIDPSMDFDKRAPMGFQGMRGKKDTDKRAPMGFQGMRGKRSVGQRFEPGMNFGSLNEYQGMGNRRHILASCEVEKRSPFRYFEMRGKKNPRWELRGMFVGVRGKKWANAPYEDNSPFIRVLDNTERIGMDGDSPATLGNRLADSQLVANIYVAVLFIASFIFHAYLMAKYACSIYQVSSNLSECRERKIKCYFFLHKCPSKHLFQRILNAMYHSQKSLLNITHLSIYLLCMRHIEHI</sequence>
<keyword evidence="2" id="KW-0812">Transmembrane</keyword>
<keyword evidence="2" id="KW-1133">Transmembrane helix</keyword>
<dbReference type="AlphaFoldDB" id="A0A151WED9"/>
<proteinExistence type="predicted"/>
<accession>A0A151WED9</accession>
<feature type="chain" id="PRO_5007591141" description="Tachykinin" evidence="3">
    <location>
        <begin position="19"/>
        <end position="469"/>
    </location>
</feature>
<evidence type="ECO:0000313" key="4">
    <source>
        <dbReference type="EMBL" id="KYQ46238.1"/>
    </source>
</evidence>
<organism evidence="4 5">
    <name type="scientific">Mycetomoellerius zeteki</name>
    <dbReference type="NCBI Taxonomy" id="64791"/>
    <lineage>
        <taxon>Eukaryota</taxon>
        <taxon>Metazoa</taxon>
        <taxon>Ecdysozoa</taxon>
        <taxon>Arthropoda</taxon>
        <taxon>Hexapoda</taxon>
        <taxon>Insecta</taxon>
        <taxon>Pterygota</taxon>
        <taxon>Neoptera</taxon>
        <taxon>Endopterygota</taxon>
        <taxon>Hymenoptera</taxon>
        <taxon>Apocrita</taxon>
        <taxon>Aculeata</taxon>
        <taxon>Formicoidea</taxon>
        <taxon>Formicidae</taxon>
        <taxon>Myrmicinae</taxon>
        <taxon>Mycetomoellerius</taxon>
    </lineage>
</organism>
<dbReference type="Proteomes" id="UP000075809">
    <property type="component" value="Unassembled WGS sequence"/>
</dbReference>
<evidence type="ECO:0000256" key="1">
    <source>
        <dbReference type="SAM" id="MobiDB-lite"/>
    </source>
</evidence>
<feature type="transmembrane region" description="Helical" evidence="2">
    <location>
        <begin position="378"/>
        <end position="398"/>
    </location>
</feature>
<reference evidence="4 5" key="1">
    <citation type="submission" date="2015-09" db="EMBL/GenBank/DDBJ databases">
        <title>Trachymyrmex zeteki WGS genome.</title>
        <authorList>
            <person name="Nygaard S."/>
            <person name="Hu H."/>
            <person name="Boomsma J."/>
            <person name="Zhang G."/>
        </authorList>
    </citation>
    <scope>NUCLEOTIDE SEQUENCE [LARGE SCALE GENOMIC DNA]</scope>
    <source>
        <strain evidence="4">Tzet28-1</strain>
        <tissue evidence="4">Whole body</tissue>
    </source>
</reference>
<keyword evidence="3" id="KW-0732">Signal</keyword>
<evidence type="ECO:0000256" key="3">
    <source>
        <dbReference type="SAM" id="SignalP"/>
    </source>
</evidence>
<name>A0A151WED9_9HYME</name>
<evidence type="ECO:0000313" key="5">
    <source>
        <dbReference type="Proteomes" id="UP000075809"/>
    </source>
</evidence>
<keyword evidence="5" id="KW-1185">Reference proteome</keyword>
<gene>
    <name evidence="4" type="ORF">ALC60_14660</name>
</gene>
<feature type="region of interest" description="Disordered" evidence="1">
    <location>
        <begin position="249"/>
        <end position="268"/>
    </location>
</feature>
<protein>
    <recommendedName>
        <fullName evidence="6">Tachykinin</fullName>
    </recommendedName>
</protein>
<dbReference type="EMBL" id="KQ983238">
    <property type="protein sequence ID" value="KYQ46238.1"/>
    <property type="molecule type" value="Genomic_DNA"/>
</dbReference>
<keyword evidence="2" id="KW-0472">Membrane</keyword>